<dbReference type="PROSITE" id="PS50293">
    <property type="entry name" value="TPR_REGION"/>
    <property type="match status" value="1"/>
</dbReference>
<dbReference type="PROSITE" id="PS50005">
    <property type="entry name" value="TPR"/>
    <property type="match status" value="1"/>
</dbReference>
<dbReference type="Gene3D" id="1.25.40.10">
    <property type="entry name" value="Tetratricopeptide repeat domain"/>
    <property type="match status" value="1"/>
</dbReference>
<dbReference type="AlphaFoldDB" id="A0A9K3N244"/>
<dbReference type="GO" id="GO:0016787">
    <property type="term" value="F:hydrolase activity"/>
    <property type="evidence" value="ECO:0007669"/>
    <property type="project" value="UniProtKB-KW"/>
</dbReference>
<dbReference type="InterPro" id="IPR011990">
    <property type="entry name" value="TPR-like_helical_dom_sf"/>
</dbReference>
<reference evidence="4" key="1">
    <citation type="journal article" date="2017" name="Nature">
        <title>The sunflower genome provides insights into oil metabolism, flowering and Asterid evolution.</title>
        <authorList>
            <person name="Badouin H."/>
            <person name="Gouzy J."/>
            <person name="Grassa C.J."/>
            <person name="Murat F."/>
            <person name="Staton S.E."/>
            <person name="Cottret L."/>
            <person name="Lelandais-Briere C."/>
            <person name="Owens G.L."/>
            <person name="Carrere S."/>
            <person name="Mayjonade B."/>
            <person name="Legrand L."/>
            <person name="Gill N."/>
            <person name="Kane N.C."/>
            <person name="Bowers J.E."/>
            <person name="Hubner S."/>
            <person name="Bellec A."/>
            <person name="Berard A."/>
            <person name="Berges H."/>
            <person name="Blanchet N."/>
            <person name="Boniface M.C."/>
            <person name="Brunel D."/>
            <person name="Catrice O."/>
            <person name="Chaidir N."/>
            <person name="Claudel C."/>
            <person name="Donnadieu C."/>
            <person name="Faraut T."/>
            <person name="Fievet G."/>
            <person name="Helmstetter N."/>
            <person name="King M."/>
            <person name="Knapp S.J."/>
            <person name="Lai Z."/>
            <person name="Le Paslier M.C."/>
            <person name="Lippi Y."/>
            <person name="Lorenzon L."/>
            <person name="Mandel J.R."/>
            <person name="Marage G."/>
            <person name="Marchand G."/>
            <person name="Marquand E."/>
            <person name="Bret-Mestries E."/>
            <person name="Morien E."/>
            <person name="Nambeesan S."/>
            <person name="Nguyen T."/>
            <person name="Pegot-Espagnet P."/>
            <person name="Pouilly N."/>
            <person name="Raftis F."/>
            <person name="Sallet E."/>
            <person name="Schiex T."/>
            <person name="Thomas J."/>
            <person name="Vandecasteele C."/>
            <person name="Vares D."/>
            <person name="Vear F."/>
            <person name="Vautrin S."/>
            <person name="Crespi M."/>
            <person name="Mangin B."/>
            <person name="Burke J.M."/>
            <person name="Salse J."/>
            <person name="Munos S."/>
            <person name="Vincourt P."/>
            <person name="Rieseberg L.H."/>
            <person name="Langlade N.B."/>
        </authorList>
    </citation>
    <scope>NUCLEOTIDE SEQUENCE</scope>
    <source>
        <tissue evidence="4">Leaves</tissue>
    </source>
</reference>
<comment type="caution">
    <text evidence="4">The sequence shown here is derived from an EMBL/GenBank/DDBJ whole genome shotgun (WGS) entry which is preliminary data.</text>
</comment>
<name>A0A9K3N244_HELAN</name>
<evidence type="ECO:0008006" key="6">
    <source>
        <dbReference type="Google" id="ProtNLM"/>
    </source>
</evidence>
<dbReference type="EMBL" id="MNCJ02000326">
    <property type="protein sequence ID" value="KAF5784309.1"/>
    <property type="molecule type" value="Genomic_DNA"/>
</dbReference>
<reference evidence="4" key="2">
    <citation type="submission" date="2020-06" db="EMBL/GenBank/DDBJ databases">
        <title>Helianthus annuus Genome sequencing and assembly Release 2.</title>
        <authorList>
            <person name="Gouzy J."/>
            <person name="Langlade N."/>
            <person name="Munos S."/>
        </authorList>
    </citation>
    <scope>NUCLEOTIDE SEQUENCE</scope>
    <source>
        <tissue evidence="4">Leaves</tissue>
    </source>
</reference>
<keyword evidence="2 3" id="KW-0802">TPR repeat</keyword>
<evidence type="ECO:0000256" key="1">
    <source>
        <dbReference type="ARBA" id="ARBA00022737"/>
    </source>
</evidence>
<evidence type="ECO:0000313" key="4">
    <source>
        <dbReference type="EMBL" id="KAF5784309.1"/>
    </source>
</evidence>
<evidence type="ECO:0000256" key="2">
    <source>
        <dbReference type="ARBA" id="ARBA00022803"/>
    </source>
</evidence>
<dbReference type="InterPro" id="IPR019734">
    <property type="entry name" value="TPR_rpt"/>
</dbReference>
<dbReference type="GO" id="GO:0016020">
    <property type="term" value="C:membrane"/>
    <property type="evidence" value="ECO:0000318"/>
    <property type="project" value="GO_Central"/>
</dbReference>
<dbReference type="GO" id="GO:0072380">
    <property type="term" value="C:TRC complex"/>
    <property type="evidence" value="ECO:0000318"/>
    <property type="project" value="GO_Central"/>
</dbReference>
<feature type="repeat" description="TPR" evidence="3">
    <location>
        <begin position="86"/>
        <end position="119"/>
    </location>
</feature>
<dbReference type="OrthoDB" id="993101at2759"/>
<dbReference type="Pfam" id="PF13181">
    <property type="entry name" value="TPR_8"/>
    <property type="match status" value="1"/>
</dbReference>
<evidence type="ECO:0000256" key="3">
    <source>
        <dbReference type="PROSITE-ProRule" id="PRU00339"/>
    </source>
</evidence>
<keyword evidence="5" id="KW-1185">Reference proteome</keyword>
<dbReference type="SMART" id="SM00028">
    <property type="entry name" value="TPR"/>
    <property type="match status" value="3"/>
</dbReference>
<dbReference type="InterPro" id="IPR047150">
    <property type="entry name" value="SGT"/>
</dbReference>
<dbReference type="SUPFAM" id="SSF48452">
    <property type="entry name" value="TPR-like"/>
    <property type="match status" value="1"/>
</dbReference>
<keyword evidence="4" id="KW-0378">Hydrolase</keyword>
<dbReference type="Proteomes" id="UP000215914">
    <property type="component" value="Unassembled WGS sequence"/>
</dbReference>
<keyword evidence="1" id="KW-0677">Repeat</keyword>
<accession>A0A9K3N244</accession>
<dbReference type="GO" id="GO:0060090">
    <property type="term" value="F:molecular adaptor activity"/>
    <property type="evidence" value="ECO:0000318"/>
    <property type="project" value="GO_Central"/>
</dbReference>
<evidence type="ECO:0000313" key="5">
    <source>
        <dbReference type="Proteomes" id="UP000215914"/>
    </source>
</evidence>
<protein>
    <recommendedName>
        <fullName evidence="6">43kDa postsynaptic protein</fullName>
    </recommendedName>
</protein>
<gene>
    <name evidence="4" type="ORF">HanXRQr2_Chr11g0518041</name>
</gene>
<dbReference type="Gramene" id="mRNA:HanXRQr2_Chr11g0518041">
    <property type="protein sequence ID" value="mRNA:HanXRQr2_Chr11g0518041"/>
    <property type="gene ID" value="HanXRQr2_Chr11g0518041"/>
</dbReference>
<dbReference type="PANTHER" id="PTHR45831">
    <property type="entry name" value="LD24721P"/>
    <property type="match status" value="1"/>
</dbReference>
<sequence length="145" mass="16919">MKVLTVRKRNNWHAICTLFHLIPTQNQIFYQSYLLCPLWLLKNLTFYWPNKSNKQLMKLLKVLSANKFSQAIDLYTKAIELNGQNAVYWANRAFSHTKLEEYGSAIQDASRAIDIDPKYSKGYSRRGAAYLSMGKFKDALKDFQK</sequence>
<dbReference type="PANTHER" id="PTHR45831:SF2">
    <property type="entry name" value="LD24721P"/>
    <property type="match status" value="1"/>
</dbReference>
<dbReference type="GO" id="GO:0006620">
    <property type="term" value="P:post-translational protein targeting to endoplasmic reticulum membrane"/>
    <property type="evidence" value="ECO:0000318"/>
    <property type="project" value="GO_Central"/>
</dbReference>
<organism evidence="4 5">
    <name type="scientific">Helianthus annuus</name>
    <name type="common">Common sunflower</name>
    <dbReference type="NCBI Taxonomy" id="4232"/>
    <lineage>
        <taxon>Eukaryota</taxon>
        <taxon>Viridiplantae</taxon>
        <taxon>Streptophyta</taxon>
        <taxon>Embryophyta</taxon>
        <taxon>Tracheophyta</taxon>
        <taxon>Spermatophyta</taxon>
        <taxon>Magnoliopsida</taxon>
        <taxon>eudicotyledons</taxon>
        <taxon>Gunneridae</taxon>
        <taxon>Pentapetalae</taxon>
        <taxon>asterids</taxon>
        <taxon>campanulids</taxon>
        <taxon>Asterales</taxon>
        <taxon>Asteraceae</taxon>
        <taxon>Asteroideae</taxon>
        <taxon>Heliantheae alliance</taxon>
        <taxon>Heliantheae</taxon>
        <taxon>Helianthus</taxon>
    </lineage>
</organism>
<proteinExistence type="predicted"/>